<evidence type="ECO:0000256" key="3">
    <source>
        <dbReference type="ARBA" id="ARBA00022989"/>
    </source>
</evidence>
<comment type="caution">
    <text evidence="8">The sequence shown here is derived from an EMBL/GenBank/DDBJ whole genome shotgun (WGS) entry which is preliminary data.</text>
</comment>
<keyword evidence="2 7" id="KW-0812">Transmembrane</keyword>
<dbReference type="GO" id="GO:0031965">
    <property type="term" value="C:nuclear membrane"/>
    <property type="evidence" value="ECO:0007669"/>
    <property type="project" value="UniProtKB-SubCell"/>
</dbReference>
<keyword evidence="3 7" id="KW-1133">Transmembrane helix</keyword>
<proteinExistence type="predicted"/>
<sequence length="279" mass="31624">MATSKVSPLAFMDVLSPAVSYSRPDESASTTPKGRTSGDPPLIIILSWSEARDVHIAKYISQYRDLYPTSSILLFRASTKLYIQPALRRRLFKPALPILHSLSVSEDSQPQFLLHIFSNGGVSSAATLWELWETALGDEPVPRHATVMDSCPGYFNWKRDHHVLSTAFPPFLSPLVWVFLSFAWLYYKMWLGMEPHAAYALALNTPERISREVMRVYLYGDADRSVGWEDVESHAQQARENGAVIRTEKFEGGAHVAHVRVDADRYWKVVQETWQGKNV</sequence>
<name>A0A8H4KE51_9HYPO</name>
<keyword evidence="5" id="KW-0539">Nucleus</keyword>
<evidence type="ECO:0000313" key="8">
    <source>
        <dbReference type="EMBL" id="KAF4447643.1"/>
    </source>
</evidence>
<evidence type="ECO:0000256" key="4">
    <source>
        <dbReference type="ARBA" id="ARBA00023136"/>
    </source>
</evidence>
<evidence type="ECO:0000256" key="7">
    <source>
        <dbReference type="SAM" id="Phobius"/>
    </source>
</evidence>
<dbReference type="OrthoDB" id="77878at2759"/>
<dbReference type="AlphaFoldDB" id="A0A8H4KE51"/>
<organism evidence="8 9">
    <name type="scientific">Fusarium austroafricanum</name>
    <dbReference type="NCBI Taxonomy" id="2364996"/>
    <lineage>
        <taxon>Eukaryota</taxon>
        <taxon>Fungi</taxon>
        <taxon>Dikarya</taxon>
        <taxon>Ascomycota</taxon>
        <taxon>Pezizomycotina</taxon>
        <taxon>Sordariomycetes</taxon>
        <taxon>Hypocreomycetidae</taxon>
        <taxon>Hypocreales</taxon>
        <taxon>Nectriaceae</taxon>
        <taxon>Fusarium</taxon>
        <taxon>Fusarium concolor species complex</taxon>
    </lineage>
</organism>
<gene>
    <name evidence="8" type="ORF">F53441_8847</name>
</gene>
<dbReference type="PANTHER" id="PTHR12265">
    <property type="entry name" value="TRANSMEMBRANE PROTEIN 53"/>
    <property type="match status" value="1"/>
</dbReference>
<dbReference type="PANTHER" id="PTHR12265:SF30">
    <property type="entry name" value="TRANSMEMBRANE PROTEIN 53"/>
    <property type="match status" value="1"/>
</dbReference>
<reference evidence="8" key="1">
    <citation type="submission" date="2020-01" db="EMBL/GenBank/DDBJ databases">
        <title>Identification and distribution of gene clusters putatively required for synthesis of sphingolipid metabolism inhibitors in phylogenetically diverse species of the filamentous fungus Fusarium.</title>
        <authorList>
            <person name="Kim H.-S."/>
            <person name="Busman M."/>
            <person name="Brown D.W."/>
            <person name="Divon H."/>
            <person name="Uhlig S."/>
            <person name="Proctor R.H."/>
        </authorList>
    </citation>
    <scope>NUCLEOTIDE SEQUENCE</scope>
    <source>
        <strain evidence="8">NRRL 53441</strain>
    </source>
</reference>
<dbReference type="Proteomes" id="UP000605986">
    <property type="component" value="Unassembled WGS sequence"/>
</dbReference>
<evidence type="ECO:0000256" key="2">
    <source>
        <dbReference type="ARBA" id="ARBA00022692"/>
    </source>
</evidence>
<protein>
    <submittedName>
        <fullName evidence="8">Transmembrane protein 53</fullName>
    </submittedName>
</protein>
<dbReference type="InterPro" id="IPR008547">
    <property type="entry name" value="DUF829_TMEM53"/>
</dbReference>
<accession>A0A8H4KE51</accession>
<keyword evidence="4 7" id="KW-0472">Membrane</keyword>
<dbReference type="EMBL" id="JAADJG010000384">
    <property type="protein sequence ID" value="KAF4447643.1"/>
    <property type="molecule type" value="Genomic_DNA"/>
</dbReference>
<evidence type="ECO:0000256" key="1">
    <source>
        <dbReference type="ARBA" id="ARBA00004126"/>
    </source>
</evidence>
<keyword evidence="9" id="KW-1185">Reference proteome</keyword>
<evidence type="ECO:0000256" key="5">
    <source>
        <dbReference type="ARBA" id="ARBA00023242"/>
    </source>
</evidence>
<comment type="subcellular location">
    <subcellularLocation>
        <location evidence="6">Endomembrane system</location>
        <topology evidence="6">Single-pass membrane protein</topology>
    </subcellularLocation>
    <subcellularLocation>
        <location evidence="1">Nucleus membrane</location>
    </subcellularLocation>
</comment>
<dbReference type="Pfam" id="PF05705">
    <property type="entry name" value="DUF829"/>
    <property type="match status" value="1"/>
</dbReference>
<evidence type="ECO:0000256" key="6">
    <source>
        <dbReference type="ARBA" id="ARBA00037847"/>
    </source>
</evidence>
<feature type="transmembrane region" description="Helical" evidence="7">
    <location>
        <begin position="167"/>
        <end position="187"/>
    </location>
</feature>
<evidence type="ECO:0000313" key="9">
    <source>
        <dbReference type="Proteomes" id="UP000605986"/>
    </source>
</evidence>